<dbReference type="OrthoDB" id="9812260at2"/>
<gene>
    <name evidence="2" type="ORF">FHQ18_06340</name>
</gene>
<dbReference type="CDD" id="cd07709">
    <property type="entry name" value="flavodiiron_proteins_MBL-fold"/>
    <property type="match status" value="1"/>
</dbReference>
<dbReference type="InterPro" id="IPR029787">
    <property type="entry name" value="Nucleotide_cyclase"/>
</dbReference>
<dbReference type="EMBL" id="VFJB01000005">
    <property type="protein sequence ID" value="KAA0258009.1"/>
    <property type="molecule type" value="Genomic_DNA"/>
</dbReference>
<dbReference type="PANTHER" id="PTHR43041:SF1">
    <property type="entry name" value="METALLO-BETA-LACTAMASE DOMAIN-CONTAINING PROTEIN"/>
    <property type="match status" value="1"/>
</dbReference>
<dbReference type="RefSeq" id="WP_149266330.1">
    <property type="nucleotide sequence ID" value="NZ_VFJB01000005.1"/>
</dbReference>
<reference evidence="2 3" key="1">
    <citation type="submission" date="2019-06" db="EMBL/GenBank/DDBJ databases">
        <title>Genomic insights into carbon and energy metabolism of Deferribacter autotrophicus revealed new metabolic traits in the phylum Deferribacteres.</title>
        <authorList>
            <person name="Slobodkin A.I."/>
            <person name="Slobodkina G.B."/>
            <person name="Allioux M."/>
            <person name="Alain K."/>
            <person name="Jebbar M."/>
            <person name="Shadrin V."/>
            <person name="Kublanov I.V."/>
            <person name="Toshchakov S.V."/>
            <person name="Bonch-Osmolovskaya E.A."/>
        </authorList>
    </citation>
    <scope>NUCLEOTIDE SEQUENCE [LARGE SCALE GENOMIC DNA]</scope>
    <source>
        <strain evidence="2 3">SL50</strain>
    </source>
</reference>
<dbReference type="Pfam" id="PF00990">
    <property type="entry name" value="GGDEF"/>
    <property type="match status" value="1"/>
</dbReference>
<dbReference type="Gene3D" id="3.30.70.270">
    <property type="match status" value="1"/>
</dbReference>
<dbReference type="SMART" id="SM00267">
    <property type="entry name" value="GGDEF"/>
    <property type="match status" value="1"/>
</dbReference>
<dbReference type="InterPro" id="IPR045761">
    <property type="entry name" value="ODP_dom"/>
</dbReference>
<dbReference type="InterPro" id="IPR001279">
    <property type="entry name" value="Metallo-B-lactamas"/>
</dbReference>
<proteinExistence type="predicted"/>
<dbReference type="FunFam" id="3.30.70.270:FF:000001">
    <property type="entry name" value="Diguanylate cyclase domain protein"/>
    <property type="match status" value="1"/>
</dbReference>
<dbReference type="InterPro" id="IPR036866">
    <property type="entry name" value="RibonucZ/Hydroxyglut_hydro"/>
</dbReference>
<comment type="caution">
    <text evidence="2">The sequence shown here is derived from an EMBL/GenBank/DDBJ whole genome shotgun (WGS) entry which is preliminary data.</text>
</comment>
<dbReference type="CDD" id="cd01949">
    <property type="entry name" value="GGDEF"/>
    <property type="match status" value="1"/>
</dbReference>
<dbReference type="PANTHER" id="PTHR43041">
    <property type="entry name" value="HYDROLASE, METALLO-BETA-LACTAMASE SUPERFAMILY"/>
    <property type="match status" value="1"/>
</dbReference>
<dbReference type="SMART" id="SM00849">
    <property type="entry name" value="Lactamase_B"/>
    <property type="match status" value="1"/>
</dbReference>
<dbReference type="Pfam" id="PF19583">
    <property type="entry name" value="ODP"/>
    <property type="match status" value="1"/>
</dbReference>
<feature type="domain" description="GGDEF" evidence="1">
    <location>
        <begin position="442"/>
        <end position="574"/>
    </location>
</feature>
<evidence type="ECO:0000313" key="3">
    <source>
        <dbReference type="Proteomes" id="UP000322876"/>
    </source>
</evidence>
<evidence type="ECO:0000259" key="1">
    <source>
        <dbReference type="PROSITE" id="PS50887"/>
    </source>
</evidence>
<dbReference type="PROSITE" id="PS50887">
    <property type="entry name" value="GGDEF"/>
    <property type="match status" value="1"/>
</dbReference>
<dbReference type="Proteomes" id="UP000322876">
    <property type="component" value="Unassembled WGS sequence"/>
</dbReference>
<sequence length="575" mass="67624">MEDHTKPVKIAEDIYWVGHKIENDPFQCHVYLIKNGKESILIDPGSNLTFKDTLYKIEQIIPFSHIKYFICHHQDPDITAALETIKHILNRDDAQIISHWRAIELIKHYNLNIPFICVERNNWELNANGRKLKFIFTPYLHFPGAFCTYDVKSKILFSSDLFGGFTDEWKIFAEDESYYDSIAAFHAHYMPSKEILIHSLKKIEELDIEMIAPQHGSIIKKHLIQPIIKRLKNLDCGIFLLTQTSTEIEKLRKLNKMLSAFLQTMATYKDFSELIKKFSKEINDILLIKSIEFYTYFLNKYYYFNHHTPLMWEEICIDNHILKYLGKSKSEYLKQNPYIILFDNSLMMPIFDSENNVIIAFIQIKFDESFSLDLETKEILQKISNFFTIAFEREFIRRKILIEKEKYYEISIKDPLTNCYTRHYLHEAVKRFIALQDRGEIKALGITFIDIDDFKRINDTYGHDVGDMVLMKVGNILLEEVRTGDIPVRYGGEEFLIMAICDDVSKLYTIAKRIREKIKNIKWPPPLDKEKITASFGIALREKGEEFKKTLKRADIQLYKAKQSGKNKICVDSST</sequence>
<dbReference type="NCBIfam" id="TIGR00254">
    <property type="entry name" value="GGDEF"/>
    <property type="match status" value="1"/>
</dbReference>
<dbReference type="GO" id="GO:0003824">
    <property type="term" value="F:catalytic activity"/>
    <property type="evidence" value="ECO:0007669"/>
    <property type="project" value="UniProtKB-ARBA"/>
</dbReference>
<evidence type="ECO:0000313" key="2">
    <source>
        <dbReference type="EMBL" id="KAA0258009.1"/>
    </source>
</evidence>
<organism evidence="2 3">
    <name type="scientific">Deferribacter autotrophicus</name>
    <dbReference type="NCBI Taxonomy" id="500465"/>
    <lineage>
        <taxon>Bacteria</taxon>
        <taxon>Pseudomonadati</taxon>
        <taxon>Deferribacterota</taxon>
        <taxon>Deferribacteres</taxon>
        <taxon>Deferribacterales</taxon>
        <taxon>Deferribacteraceae</taxon>
        <taxon>Deferribacter</taxon>
    </lineage>
</organism>
<dbReference type="SUPFAM" id="SSF56281">
    <property type="entry name" value="Metallo-hydrolase/oxidoreductase"/>
    <property type="match status" value="1"/>
</dbReference>
<name>A0A5A8F3Q8_9BACT</name>
<dbReference type="InterPro" id="IPR000160">
    <property type="entry name" value="GGDEF_dom"/>
</dbReference>
<accession>A0A5A8F3Q8</accession>
<dbReference type="AlphaFoldDB" id="A0A5A8F3Q8"/>
<protein>
    <submittedName>
        <fullName evidence="2">Diguanylate cyclase</fullName>
    </submittedName>
</protein>
<dbReference type="InterPro" id="IPR043128">
    <property type="entry name" value="Rev_trsase/Diguanyl_cyclase"/>
</dbReference>
<keyword evidence="3" id="KW-1185">Reference proteome</keyword>
<dbReference type="SUPFAM" id="SSF55073">
    <property type="entry name" value="Nucleotide cyclase"/>
    <property type="match status" value="1"/>
</dbReference>
<dbReference type="Gene3D" id="3.60.15.10">
    <property type="entry name" value="Ribonuclease Z/Hydroxyacylglutathione hydrolase-like"/>
    <property type="match status" value="1"/>
</dbReference>